<protein>
    <submittedName>
        <fullName evidence="1">Uncharacterized protein</fullName>
    </submittedName>
</protein>
<sequence>MNNPAQIWGTVSVRDHLRPRAFVAELVLFEALVIPRPPLGATWPEEWDPAHQDEVLSWIPRDRLMEVSWDDKQHMEWEKRKIAADAEMDVADLQQQPGFEEAQRNEDFDAPAFHLTRRVLQDFVDAERNRALIKGVPRTEVAVIPAYDGPQAFLDDAPKQERLLRAFGWEFLIPHHETTEGKQRSHQDQIKAALDLCTMPEVQAHRLALRAWTSVEALRGTTTEEARERMEALVEAYAKAVAASKIPVRLKWGAGIAEFFGAIAALLINPAFALVGPAIKLGETAAEPHVERAMAVPDAVKPAGLIHAMREEFANAHVVGLAFNDRPKIRIEDHWPHGAPTLFL</sequence>
<dbReference type="RefSeq" id="WP_108854418.1">
    <property type="nucleotide sequence ID" value="NZ_OMOQ01000003.1"/>
</dbReference>
<reference evidence="1 2" key="1">
    <citation type="submission" date="2018-03" db="EMBL/GenBank/DDBJ databases">
        <authorList>
            <person name="Keele B.F."/>
        </authorList>
    </citation>
    <scope>NUCLEOTIDE SEQUENCE [LARGE SCALE GENOMIC DNA]</scope>
    <source>
        <strain evidence="1 2">CECT 8626</strain>
    </source>
</reference>
<dbReference type="Proteomes" id="UP000244924">
    <property type="component" value="Unassembled WGS sequence"/>
</dbReference>
<organism evidence="1 2">
    <name type="scientific">Albidovulum aquaemixtae</name>
    <dbReference type="NCBI Taxonomy" id="1542388"/>
    <lineage>
        <taxon>Bacteria</taxon>
        <taxon>Pseudomonadati</taxon>
        <taxon>Pseudomonadota</taxon>
        <taxon>Alphaproteobacteria</taxon>
        <taxon>Rhodobacterales</taxon>
        <taxon>Paracoccaceae</taxon>
        <taxon>Albidovulum</taxon>
    </lineage>
</organism>
<dbReference type="OrthoDB" id="5189502at2"/>
<dbReference type="EMBL" id="OMOQ01000003">
    <property type="protein sequence ID" value="SPH24415.1"/>
    <property type="molecule type" value="Genomic_DNA"/>
</dbReference>
<accession>A0A2R8BLX2</accession>
<evidence type="ECO:0000313" key="2">
    <source>
        <dbReference type="Proteomes" id="UP000244924"/>
    </source>
</evidence>
<gene>
    <name evidence="1" type="ORF">DEA8626_03467</name>
</gene>
<name>A0A2R8BLX2_9RHOB</name>
<evidence type="ECO:0000313" key="1">
    <source>
        <dbReference type="EMBL" id="SPH24415.1"/>
    </source>
</evidence>
<keyword evidence="2" id="KW-1185">Reference proteome</keyword>
<proteinExistence type="predicted"/>
<dbReference type="AlphaFoldDB" id="A0A2R8BLX2"/>